<evidence type="ECO:0000313" key="2">
    <source>
        <dbReference type="Proteomes" id="UP001500738"/>
    </source>
</evidence>
<proteinExistence type="predicted"/>
<organism evidence="1 2">
    <name type="scientific">Sphingopyxis soli</name>
    <dbReference type="NCBI Taxonomy" id="592051"/>
    <lineage>
        <taxon>Bacteria</taxon>
        <taxon>Pseudomonadati</taxon>
        <taxon>Pseudomonadota</taxon>
        <taxon>Alphaproteobacteria</taxon>
        <taxon>Sphingomonadales</taxon>
        <taxon>Sphingomonadaceae</taxon>
        <taxon>Sphingopyxis</taxon>
    </lineage>
</organism>
<reference evidence="1 2" key="1">
    <citation type="journal article" date="2019" name="Int. J. Syst. Evol. Microbiol.">
        <title>The Global Catalogue of Microorganisms (GCM) 10K type strain sequencing project: providing services to taxonomists for standard genome sequencing and annotation.</title>
        <authorList>
            <consortium name="The Broad Institute Genomics Platform"/>
            <consortium name="The Broad Institute Genome Sequencing Center for Infectious Disease"/>
            <person name="Wu L."/>
            <person name="Ma J."/>
        </authorList>
    </citation>
    <scope>NUCLEOTIDE SEQUENCE [LARGE SCALE GENOMIC DNA]</scope>
    <source>
        <strain evidence="1 2">JCM 15910</strain>
    </source>
</reference>
<accession>A0ABN1MBK9</accession>
<gene>
    <name evidence="1" type="ORF">GCM10009115_31330</name>
</gene>
<sequence>MSWNSASVSASRRIDCAIAGRTATATIATKVMRIRSNAWGPCARCALYDGETVIADCLAPRA</sequence>
<name>A0ABN1MBK9_9SPHN</name>
<dbReference type="Proteomes" id="UP001500738">
    <property type="component" value="Unassembled WGS sequence"/>
</dbReference>
<comment type="caution">
    <text evidence="1">The sequence shown here is derived from an EMBL/GenBank/DDBJ whole genome shotgun (WGS) entry which is preliminary data.</text>
</comment>
<keyword evidence="2" id="KW-1185">Reference proteome</keyword>
<protein>
    <submittedName>
        <fullName evidence="1">Uncharacterized protein</fullName>
    </submittedName>
</protein>
<dbReference type="EMBL" id="BAAAFE010000009">
    <property type="protein sequence ID" value="GAA0866755.1"/>
    <property type="molecule type" value="Genomic_DNA"/>
</dbReference>
<evidence type="ECO:0000313" key="1">
    <source>
        <dbReference type="EMBL" id="GAA0866755.1"/>
    </source>
</evidence>